<dbReference type="InterPro" id="IPR036388">
    <property type="entry name" value="WH-like_DNA-bd_sf"/>
</dbReference>
<evidence type="ECO:0000313" key="12">
    <source>
        <dbReference type="Proteomes" id="UP000252731"/>
    </source>
</evidence>
<dbReference type="PANTHER" id="PTHR48111:SF1">
    <property type="entry name" value="TWO-COMPONENT RESPONSE REGULATOR ORR33"/>
    <property type="match status" value="1"/>
</dbReference>
<evidence type="ECO:0000256" key="7">
    <source>
        <dbReference type="PROSITE-ProRule" id="PRU00169"/>
    </source>
</evidence>
<dbReference type="Gene3D" id="1.10.10.10">
    <property type="entry name" value="Winged helix-like DNA-binding domain superfamily/Winged helix DNA-binding domain"/>
    <property type="match status" value="1"/>
</dbReference>
<dbReference type="AlphaFoldDB" id="A0A366JGT9"/>
<dbReference type="GO" id="GO:0032993">
    <property type="term" value="C:protein-DNA complex"/>
    <property type="evidence" value="ECO:0007669"/>
    <property type="project" value="TreeGrafter"/>
</dbReference>
<dbReference type="GO" id="GO:0000976">
    <property type="term" value="F:transcription cis-regulatory region binding"/>
    <property type="evidence" value="ECO:0007669"/>
    <property type="project" value="TreeGrafter"/>
</dbReference>
<dbReference type="PROSITE" id="PS50110">
    <property type="entry name" value="RESPONSE_REGULATORY"/>
    <property type="match status" value="1"/>
</dbReference>
<dbReference type="GO" id="GO:0006355">
    <property type="term" value="P:regulation of DNA-templated transcription"/>
    <property type="evidence" value="ECO:0007669"/>
    <property type="project" value="InterPro"/>
</dbReference>
<evidence type="ECO:0000256" key="1">
    <source>
        <dbReference type="ARBA" id="ARBA00004496"/>
    </source>
</evidence>
<accession>A0A366JGT9</accession>
<evidence type="ECO:0000256" key="5">
    <source>
        <dbReference type="ARBA" id="ARBA00023125"/>
    </source>
</evidence>
<dbReference type="RefSeq" id="WP_113885655.1">
    <property type="nucleotide sequence ID" value="NZ_QNSF01000030.1"/>
</dbReference>
<keyword evidence="5 8" id="KW-0238">DNA-binding</keyword>
<feature type="DNA-binding region" description="OmpR/PhoB-type" evidence="8">
    <location>
        <begin position="130"/>
        <end position="229"/>
    </location>
</feature>
<dbReference type="FunFam" id="1.10.10.10:FF:000018">
    <property type="entry name" value="DNA-binding response regulator ResD"/>
    <property type="match status" value="1"/>
</dbReference>
<keyword evidence="12" id="KW-1185">Reference proteome</keyword>
<dbReference type="Proteomes" id="UP000252731">
    <property type="component" value="Unassembled WGS sequence"/>
</dbReference>
<evidence type="ECO:0000313" key="11">
    <source>
        <dbReference type="EMBL" id="RBP86202.1"/>
    </source>
</evidence>
<sequence length="234" mass="26942">MNKDTVLIVDDEWNMRQLLKIHLSPHFHIKQAGSGKEALSCLEREEVDLIILDIMMPEMNGWEVCEKVRARSEVPILMLTARGDVKDKVQGLSIGADDYLVKPYIPEELVARSKALIRRSLQSSSGNTEEETIEISDLKVNRSERQIFVDDSEVEVTPKEFDLLELLALNPKTIFTRDMLLDQIWGINGIRDIRTIDTHVKNLREKIRKKGLSFNPIRTVWGRGYKFQAPDENE</sequence>
<proteinExistence type="predicted"/>
<keyword evidence="4" id="KW-0805">Transcription regulation</keyword>
<evidence type="ECO:0000256" key="4">
    <source>
        <dbReference type="ARBA" id="ARBA00023015"/>
    </source>
</evidence>
<reference evidence="11 12" key="1">
    <citation type="submission" date="2018-06" db="EMBL/GenBank/DDBJ databases">
        <title>Freshwater and sediment microbial communities from various areas in North America, analyzing microbe dynamics in response to fracking.</title>
        <authorList>
            <person name="Lamendella R."/>
        </authorList>
    </citation>
    <scope>NUCLEOTIDE SEQUENCE [LARGE SCALE GENOMIC DNA]</scope>
    <source>
        <strain evidence="11 12">14_TX</strain>
    </source>
</reference>
<dbReference type="Gene3D" id="6.10.250.690">
    <property type="match status" value="1"/>
</dbReference>
<dbReference type="FunFam" id="3.40.50.2300:FF:000001">
    <property type="entry name" value="DNA-binding response regulator PhoB"/>
    <property type="match status" value="1"/>
</dbReference>
<evidence type="ECO:0000259" key="10">
    <source>
        <dbReference type="PROSITE" id="PS51755"/>
    </source>
</evidence>
<keyword evidence="6" id="KW-0804">Transcription</keyword>
<keyword evidence="2 7" id="KW-0597">Phosphoprotein</keyword>
<dbReference type="Gene3D" id="3.40.50.2300">
    <property type="match status" value="1"/>
</dbReference>
<dbReference type="EMBL" id="QNSF01000030">
    <property type="protein sequence ID" value="RBP86202.1"/>
    <property type="molecule type" value="Genomic_DNA"/>
</dbReference>
<dbReference type="PANTHER" id="PTHR48111">
    <property type="entry name" value="REGULATOR OF RPOS"/>
    <property type="match status" value="1"/>
</dbReference>
<dbReference type="SMART" id="SM00862">
    <property type="entry name" value="Trans_reg_C"/>
    <property type="match status" value="1"/>
</dbReference>
<dbReference type="CDD" id="cd17574">
    <property type="entry name" value="REC_OmpR"/>
    <property type="match status" value="1"/>
</dbReference>
<dbReference type="PROSITE" id="PS51755">
    <property type="entry name" value="OMPR_PHOB"/>
    <property type="match status" value="1"/>
</dbReference>
<keyword evidence="3" id="KW-0902">Two-component regulatory system</keyword>
<dbReference type="OrthoDB" id="9790442at2"/>
<dbReference type="SMART" id="SM00448">
    <property type="entry name" value="REC"/>
    <property type="match status" value="1"/>
</dbReference>
<protein>
    <submittedName>
        <fullName evidence="11">Two-component system response regulator ResD</fullName>
    </submittedName>
</protein>
<evidence type="ECO:0000259" key="9">
    <source>
        <dbReference type="PROSITE" id="PS50110"/>
    </source>
</evidence>
<dbReference type="GO" id="GO:0005829">
    <property type="term" value="C:cytosol"/>
    <property type="evidence" value="ECO:0007669"/>
    <property type="project" value="TreeGrafter"/>
</dbReference>
<evidence type="ECO:0000256" key="8">
    <source>
        <dbReference type="PROSITE-ProRule" id="PRU01091"/>
    </source>
</evidence>
<feature type="domain" description="OmpR/PhoB-type" evidence="10">
    <location>
        <begin position="130"/>
        <end position="229"/>
    </location>
</feature>
<gene>
    <name evidence="11" type="ORF">DFO70_1308</name>
</gene>
<evidence type="ECO:0000256" key="2">
    <source>
        <dbReference type="ARBA" id="ARBA00022553"/>
    </source>
</evidence>
<comment type="caution">
    <text evidence="11">The sequence shown here is derived from an EMBL/GenBank/DDBJ whole genome shotgun (WGS) entry which is preliminary data.</text>
</comment>
<dbReference type="CDD" id="cd00383">
    <property type="entry name" value="trans_reg_C"/>
    <property type="match status" value="1"/>
</dbReference>
<organism evidence="11 12">
    <name type="scientific">Cytobacillus firmus</name>
    <name type="common">Bacillus firmus</name>
    <dbReference type="NCBI Taxonomy" id="1399"/>
    <lineage>
        <taxon>Bacteria</taxon>
        <taxon>Bacillati</taxon>
        <taxon>Bacillota</taxon>
        <taxon>Bacilli</taxon>
        <taxon>Bacillales</taxon>
        <taxon>Bacillaceae</taxon>
        <taxon>Cytobacillus</taxon>
    </lineage>
</organism>
<evidence type="ECO:0000256" key="3">
    <source>
        <dbReference type="ARBA" id="ARBA00023012"/>
    </source>
</evidence>
<dbReference type="SUPFAM" id="SSF52172">
    <property type="entry name" value="CheY-like"/>
    <property type="match status" value="1"/>
</dbReference>
<dbReference type="InterPro" id="IPR001789">
    <property type="entry name" value="Sig_transdc_resp-reg_receiver"/>
</dbReference>
<dbReference type="Pfam" id="PF00072">
    <property type="entry name" value="Response_reg"/>
    <property type="match status" value="1"/>
</dbReference>
<dbReference type="Pfam" id="PF00486">
    <property type="entry name" value="Trans_reg_C"/>
    <property type="match status" value="1"/>
</dbReference>
<feature type="modified residue" description="4-aspartylphosphate" evidence="7">
    <location>
        <position position="53"/>
    </location>
</feature>
<feature type="domain" description="Response regulatory" evidence="9">
    <location>
        <begin position="5"/>
        <end position="117"/>
    </location>
</feature>
<dbReference type="GO" id="GO:0000156">
    <property type="term" value="F:phosphorelay response regulator activity"/>
    <property type="evidence" value="ECO:0007669"/>
    <property type="project" value="TreeGrafter"/>
</dbReference>
<evidence type="ECO:0000256" key="6">
    <source>
        <dbReference type="ARBA" id="ARBA00023163"/>
    </source>
</evidence>
<name>A0A366JGT9_CYTFI</name>
<comment type="subcellular location">
    <subcellularLocation>
        <location evidence="1">Cytoplasm</location>
    </subcellularLocation>
</comment>
<dbReference type="InterPro" id="IPR039420">
    <property type="entry name" value="WalR-like"/>
</dbReference>
<dbReference type="InterPro" id="IPR011006">
    <property type="entry name" value="CheY-like_superfamily"/>
</dbReference>
<dbReference type="InterPro" id="IPR001867">
    <property type="entry name" value="OmpR/PhoB-type_DNA-bd"/>
</dbReference>